<comment type="caution">
    <text evidence="2">The sequence shown here is derived from an EMBL/GenBank/DDBJ whole genome shotgun (WGS) entry which is preliminary data.</text>
</comment>
<dbReference type="Pfam" id="PF06612">
    <property type="entry name" value="DUF1146"/>
    <property type="match status" value="1"/>
</dbReference>
<dbReference type="InterPro" id="IPR009526">
    <property type="entry name" value="DUF1146"/>
</dbReference>
<feature type="transmembrane region" description="Helical" evidence="1">
    <location>
        <begin position="55"/>
        <end position="76"/>
    </location>
</feature>
<name>A0A920CCV0_9BACL</name>
<evidence type="ECO:0000256" key="1">
    <source>
        <dbReference type="SAM" id="Phobius"/>
    </source>
</evidence>
<keyword evidence="1" id="KW-1133">Transmembrane helix</keyword>
<feature type="transmembrane region" description="Helical" evidence="1">
    <location>
        <begin position="12"/>
        <end position="35"/>
    </location>
</feature>
<keyword evidence="1" id="KW-0812">Transmembrane</keyword>
<dbReference type="NCBIfam" id="TIGR02327">
    <property type="entry name" value="int_mem_ywzB"/>
    <property type="match status" value="1"/>
</dbReference>
<keyword evidence="1" id="KW-0472">Membrane</keyword>
<gene>
    <name evidence="2" type="primary">ywzB</name>
    <name evidence="2" type="ORF">J2TS6_43190</name>
</gene>
<dbReference type="EMBL" id="BORQ01000005">
    <property type="protein sequence ID" value="GIO33178.1"/>
    <property type="molecule type" value="Genomic_DNA"/>
</dbReference>
<dbReference type="RefSeq" id="WP_160044060.1">
    <property type="nucleotide sequence ID" value="NZ_BORQ01000005.1"/>
</dbReference>
<proteinExistence type="predicted"/>
<sequence>MSDSNFANNLVGSLGVTGLISMIVSLVCIGLSWWALQHVKLDLFIRFPKSPQGKLLHLLLAIVLGHFVAKFLLDYLNWSQMIKYMF</sequence>
<keyword evidence="3" id="KW-1185">Reference proteome</keyword>
<accession>A0A920CCV0</accession>
<dbReference type="Proteomes" id="UP000679779">
    <property type="component" value="Unassembled WGS sequence"/>
</dbReference>
<organism evidence="2 3">
    <name type="scientific">Paenibacillus albilobatus</name>
    <dbReference type="NCBI Taxonomy" id="2716884"/>
    <lineage>
        <taxon>Bacteria</taxon>
        <taxon>Bacillati</taxon>
        <taxon>Bacillota</taxon>
        <taxon>Bacilli</taxon>
        <taxon>Bacillales</taxon>
        <taxon>Paenibacillaceae</taxon>
        <taxon>Paenibacillus</taxon>
    </lineage>
</organism>
<evidence type="ECO:0000313" key="2">
    <source>
        <dbReference type="EMBL" id="GIO33178.1"/>
    </source>
</evidence>
<evidence type="ECO:0000313" key="3">
    <source>
        <dbReference type="Proteomes" id="UP000679779"/>
    </source>
</evidence>
<protein>
    <submittedName>
        <fullName evidence="2">Membrane protein YwzB</fullName>
    </submittedName>
</protein>
<reference evidence="2" key="1">
    <citation type="submission" date="2021-03" db="EMBL/GenBank/DDBJ databases">
        <title>Antimicrobial resistance genes in bacteria isolated from Japanese honey, and their potential for conferring macrolide and lincosamide resistance in the American foulbrood pathogen Paenibacillus larvae.</title>
        <authorList>
            <person name="Okamoto M."/>
            <person name="Kumagai M."/>
            <person name="Kanamori H."/>
            <person name="Takamatsu D."/>
        </authorList>
    </citation>
    <scope>NUCLEOTIDE SEQUENCE</scope>
    <source>
        <strain evidence="2">J2TS6</strain>
    </source>
</reference>
<dbReference type="AlphaFoldDB" id="A0A920CCV0"/>